<evidence type="ECO:0000259" key="2">
    <source>
        <dbReference type="Pfam" id="PF11127"/>
    </source>
</evidence>
<dbReference type="Pfam" id="PF11127">
    <property type="entry name" value="YgaP-like_TM"/>
    <property type="match status" value="1"/>
</dbReference>
<feature type="transmembrane region" description="Helical" evidence="1">
    <location>
        <begin position="38"/>
        <end position="57"/>
    </location>
</feature>
<keyword evidence="1" id="KW-0812">Transmembrane</keyword>
<dbReference type="InterPro" id="IPR021309">
    <property type="entry name" value="YgaP-like_TM"/>
</dbReference>
<evidence type="ECO:0000256" key="1">
    <source>
        <dbReference type="SAM" id="Phobius"/>
    </source>
</evidence>
<dbReference type="Proteomes" id="UP000199754">
    <property type="component" value="Plasmid pSMR1-2"/>
</dbReference>
<proteinExistence type="predicted"/>
<keyword evidence="3" id="KW-0614">Plasmid</keyword>
<dbReference type="AlphaFoldDB" id="A0A221K6X9"/>
<geneLocation type="plasmid" evidence="3 4">
    <name>pSMR1-2</name>
</geneLocation>
<dbReference type="KEGG" id="spse:SULPSESMR1_03809"/>
<organism evidence="3 4">
    <name type="scientific">Pseudosulfitobacter pseudonitzschiae</name>
    <dbReference type="NCBI Taxonomy" id="1402135"/>
    <lineage>
        <taxon>Bacteria</taxon>
        <taxon>Pseudomonadati</taxon>
        <taxon>Pseudomonadota</taxon>
        <taxon>Alphaproteobacteria</taxon>
        <taxon>Rhodobacterales</taxon>
        <taxon>Roseobacteraceae</taxon>
        <taxon>Pseudosulfitobacter</taxon>
    </lineage>
</organism>
<accession>A0A221K6X9</accession>
<protein>
    <submittedName>
        <fullName evidence="3">Membrane protein</fullName>
    </submittedName>
</protein>
<name>A0A221K6X9_9RHOB</name>
<keyword evidence="4" id="KW-1185">Reference proteome</keyword>
<dbReference type="RefSeq" id="WP_089422776.1">
    <property type="nucleotide sequence ID" value="NZ_CP022417.1"/>
</dbReference>
<feature type="transmembrane region" description="Helical" evidence="1">
    <location>
        <begin position="12"/>
        <end position="32"/>
    </location>
</feature>
<feature type="domain" description="Inner membrane protein YgaP-like transmembrane" evidence="2">
    <location>
        <begin position="1"/>
        <end position="69"/>
    </location>
</feature>
<keyword evidence="1" id="KW-1133">Transmembrane helix</keyword>
<dbReference type="EMBL" id="CP022417">
    <property type="protein sequence ID" value="ASM74736.1"/>
    <property type="molecule type" value="Genomic_DNA"/>
</dbReference>
<reference evidence="3 4" key="1">
    <citation type="submission" date="2017-07" db="EMBL/GenBank/DDBJ databases">
        <title>Genome Sequence of Sulfitobacter pseudonitzschiae Strain SMR1 Isolated from a culture of the Diatom Skeletonema marinoi.</title>
        <authorList>
            <person name="Topel M."/>
            <person name="Pinder M.I.M."/>
            <person name="Johansson O.N."/>
            <person name="Kourtchenko O."/>
            <person name="Godhe A."/>
            <person name="Clarke A.K."/>
        </authorList>
    </citation>
    <scope>NUCLEOTIDE SEQUENCE [LARGE SCALE GENOMIC DNA]</scope>
    <source>
        <strain evidence="3 4">SMR1</strain>
        <plasmid evidence="3 4">pSMR1-2</plasmid>
    </source>
</reference>
<keyword evidence="1" id="KW-0472">Membrane</keyword>
<sequence length="70" mass="7533">MTSNIGTVDRVLRLVLGVILLVAPFVSNLAIFASTTTVIISVILGIVMVATAAMRFCPLYRLLGIRTCPR</sequence>
<evidence type="ECO:0000313" key="3">
    <source>
        <dbReference type="EMBL" id="ASM74736.1"/>
    </source>
</evidence>
<evidence type="ECO:0000313" key="4">
    <source>
        <dbReference type="Proteomes" id="UP000199754"/>
    </source>
</evidence>
<dbReference type="OrthoDB" id="9804804at2"/>
<gene>
    <name evidence="3" type="ORF">SULPSESMR1_03809</name>
</gene>